<dbReference type="AlphaFoldDB" id="A0A2I0I5Q3"/>
<gene>
    <name evidence="1" type="ORF">CRG98_040598</name>
</gene>
<name>A0A2I0I5Q3_PUNGR</name>
<dbReference type="Proteomes" id="UP000233551">
    <property type="component" value="Unassembled WGS sequence"/>
</dbReference>
<evidence type="ECO:0000313" key="1">
    <source>
        <dbReference type="EMBL" id="PKI39000.1"/>
    </source>
</evidence>
<proteinExistence type="predicted"/>
<evidence type="ECO:0000313" key="2">
    <source>
        <dbReference type="Proteomes" id="UP000233551"/>
    </source>
</evidence>
<accession>A0A2I0I5Q3</accession>
<keyword evidence="2" id="KW-1185">Reference proteome</keyword>
<reference evidence="1 2" key="1">
    <citation type="submission" date="2017-11" db="EMBL/GenBank/DDBJ databases">
        <title>De-novo sequencing of pomegranate (Punica granatum L.) genome.</title>
        <authorList>
            <person name="Akparov Z."/>
            <person name="Amiraslanov A."/>
            <person name="Hajiyeva S."/>
            <person name="Abbasov M."/>
            <person name="Kaur K."/>
            <person name="Hamwieh A."/>
            <person name="Solovyev V."/>
            <person name="Salamov A."/>
            <person name="Braich B."/>
            <person name="Kosarev P."/>
            <person name="Mahmoud A."/>
            <person name="Hajiyev E."/>
            <person name="Babayeva S."/>
            <person name="Izzatullayeva V."/>
            <person name="Mammadov A."/>
            <person name="Mammadov A."/>
            <person name="Sharifova S."/>
            <person name="Ojaghi J."/>
            <person name="Eynullazada K."/>
            <person name="Bayramov B."/>
            <person name="Abdulazimova A."/>
            <person name="Shahmuradov I."/>
        </authorList>
    </citation>
    <scope>NUCLEOTIDE SEQUENCE [LARGE SCALE GENOMIC DNA]</scope>
    <source>
        <strain evidence="2">cv. AG2017</strain>
        <tissue evidence="1">Leaf</tissue>
    </source>
</reference>
<comment type="caution">
    <text evidence="1">The sequence shown here is derived from an EMBL/GenBank/DDBJ whole genome shotgun (WGS) entry which is preliminary data.</text>
</comment>
<dbReference type="EMBL" id="PGOL01003929">
    <property type="protein sequence ID" value="PKI39000.1"/>
    <property type="molecule type" value="Genomic_DNA"/>
</dbReference>
<sequence>MRDGESEADGSRRRRRRHCCELEKLVGSGGFRGRSLEGSTVSQRQCRKHGCCGGVEAASGLGG</sequence>
<protein>
    <submittedName>
        <fullName evidence="1">Uncharacterized protein</fullName>
    </submittedName>
</protein>
<organism evidence="1 2">
    <name type="scientific">Punica granatum</name>
    <name type="common">Pomegranate</name>
    <dbReference type="NCBI Taxonomy" id="22663"/>
    <lineage>
        <taxon>Eukaryota</taxon>
        <taxon>Viridiplantae</taxon>
        <taxon>Streptophyta</taxon>
        <taxon>Embryophyta</taxon>
        <taxon>Tracheophyta</taxon>
        <taxon>Spermatophyta</taxon>
        <taxon>Magnoliopsida</taxon>
        <taxon>eudicotyledons</taxon>
        <taxon>Gunneridae</taxon>
        <taxon>Pentapetalae</taxon>
        <taxon>rosids</taxon>
        <taxon>malvids</taxon>
        <taxon>Myrtales</taxon>
        <taxon>Lythraceae</taxon>
        <taxon>Punica</taxon>
    </lineage>
</organism>